<organism evidence="2 3">
    <name type="scientific">Candidatus Lokiarchaeum ossiferum</name>
    <dbReference type="NCBI Taxonomy" id="2951803"/>
    <lineage>
        <taxon>Archaea</taxon>
        <taxon>Promethearchaeati</taxon>
        <taxon>Promethearchaeota</taxon>
        <taxon>Promethearchaeia</taxon>
        <taxon>Promethearchaeales</taxon>
        <taxon>Promethearchaeaceae</taxon>
        <taxon>Candidatus Lokiarchaeum</taxon>
    </lineage>
</organism>
<proteinExistence type="predicted"/>
<dbReference type="EMBL" id="CP104013">
    <property type="protein sequence ID" value="UYP46808.1"/>
    <property type="molecule type" value="Genomic_DNA"/>
</dbReference>
<feature type="domain" description="N-acetyltransferase" evidence="1">
    <location>
        <begin position="1"/>
        <end position="157"/>
    </location>
</feature>
<dbReference type="CDD" id="cd04301">
    <property type="entry name" value="NAT_SF"/>
    <property type="match status" value="1"/>
</dbReference>
<evidence type="ECO:0000259" key="1">
    <source>
        <dbReference type="PROSITE" id="PS51186"/>
    </source>
</evidence>
<dbReference type="Gene3D" id="3.40.630.30">
    <property type="match status" value="1"/>
</dbReference>
<keyword evidence="3" id="KW-1185">Reference proteome</keyword>
<dbReference type="PROSITE" id="PS51186">
    <property type="entry name" value="GNAT"/>
    <property type="match status" value="1"/>
</dbReference>
<reference evidence="2" key="1">
    <citation type="submission" date="2022-09" db="EMBL/GenBank/DDBJ databases">
        <title>Actin cytoskeleton and complex cell architecture in an #Asgard archaeon.</title>
        <authorList>
            <person name="Ponce Toledo R.I."/>
            <person name="Schleper C."/>
            <person name="Rodrigues Oliveira T."/>
            <person name="Wollweber F."/>
            <person name="Xu J."/>
            <person name="Rittmann S."/>
            <person name="Klingl A."/>
            <person name="Pilhofer M."/>
        </authorList>
    </citation>
    <scope>NUCLEOTIDE SEQUENCE</scope>
    <source>
        <strain evidence="2">B-35</strain>
    </source>
</reference>
<sequence length="163" mass="18825">MKIIPYESSLESQIVKLMADFRVTLSSFKNVKRNPNLIIAKEELCEYLSNNFPIFIAIDNQGILHGYIVCRIQDQVVWAESIYVKHNSRKQGIASKLYLEAEKIAVSLNSDTVYNWVHPNNTKIIPFLKSRGYNVLNLIELRKPHLGENLSMHISILDNVFDY</sequence>
<protein>
    <recommendedName>
        <fullName evidence="1">N-acetyltransferase domain-containing protein</fullName>
    </recommendedName>
</protein>
<gene>
    <name evidence="2" type="ORF">NEF87_003093</name>
</gene>
<accession>A0ABY6HTH1</accession>
<dbReference type="Proteomes" id="UP001208689">
    <property type="component" value="Chromosome"/>
</dbReference>
<name>A0ABY6HTH1_9ARCH</name>
<evidence type="ECO:0000313" key="3">
    <source>
        <dbReference type="Proteomes" id="UP001208689"/>
    </source>
</evidence>
<evidence type="ECO:0000313" key="2">
    <source>
        <dbReference type="EMBL" id="UYP46808.1"/>
    </source>
</evidence>
<dbReference type="InterPro" id="IPR000182">
    <property type="entry name" value="GNAT_dom"/>
</dbReference>
<dbReference type="InterPro" id="IPR016181">
    <property type="entry name" value="Acyl_CoA_acyltransferase"/>
</dbReference>
<dbReference type="SUPFAM" id="SSF55729">
    <property type="entry name" value="Acyl-CoA N-acyltransferases (Nat)"/>
    <property type="match status" value="1"/>
</dbReference>
<dbReference type="Pfam" id="PF00583">
    <property type="entry name" value="Acetyltransf_1"/>
    <property type="match status" value="1"/>
</dbReference>